<dbReference type="EMBL" id="JAPZBO010000008">
    <property type="protein sequence ID" value="KAJ5307376.1"/>
    <property type="molecule type" value="Genomic_DNA"/>
</dbReference>
<evidence type="ECO:0000256" key="8">
    <source>
        <dbReference type="ARBA" id="ARBA00023136"/>
    </source>
</evidence>
<dbReference type="GO" id="GO:0016020">
    <property type="term" value="C:membrane"/>
    <property type="evidence" value="ECO:0007669"/>
    <property type="project" value="UniProtKB-SubCell"/>
</dbReference>
<evidence type="ECO:0000313" key="11">
    <source>
        <dbReference type="EMBL" id="KAJ5307376.1"/>
    </source>
</evidence>
<evidence type="ECO:0000256" key="2">
    <source>
        <dbReference type="ARBA" id="ARBA00006375"/>
    </source>
</evidence>
<evidence type="ECO:0000256" key="5">
    <source>
        <dbReference type="ARBA" id="ARBA00022737"/>
    </source>
</evidence>
<reference evidence="11" key="1">
    <citation type="submission" date="2022-12" db="EMBL/GenBank/DDBJ databases">
        <authorList>
            <person name="Petersen C."/>
        </authorList>
    </citation>
    <scope>NUCLEOTIDE SEQUENCE</scope>
    <source>
        <strain evidence="11">IBT 21472</strain>
    </source>
</reference>
<evidence type="ECO:0000313" key="12">
    <source>
        <dbReference type="Proteomes" id="UP001147746"/>
    </source>
</evidence>
<evidence type="ECO:0000256" key="1">
    <source>
        <dbReference type="ARBA" id="ARBA00004141"/>
    </source>
</evidence>
<accession>A0A9W9GXK3</accession>
<dbReference type="SUPFAM" id="SSF103506">
    <property type="entry name" value="Mitochondrial carrier"/>
    <property type="match status" value="1"/>
</dbReference>
<keyword evidence="3 10" id="KW-0813">Transport</keyword>
<keyword evidence="12" id="KW-1185">Reference proteome</keyword>
<dbReference type="Gene3D" id="1.50.40.10">
    <property type="entry name" value="Mitochondrial carrier domain"/>
    <property type="match status" value="1"/>
</dbReference>
<dbReference type="Pfam" id="PF00153">
    <property type="entry name" value="Mito_carr"/>
    <property type="match status" value="3"/>
</dbReference>
<keyword evidence="6" id="KW-0496">Mitochondrion</keyword>
<keyword evidence="5" id="KW-0677">Repeat</keyword>
<evidence type="ECO:0000256" key="10">
    <source>
        <dbReference type="RuleBase" id="RU000488"/>
    </source>
</evidence>
<evidence type="ECO:0000256" key="4">
    <source>
        <dbReference type="ARBA" id="ARBA00022692"/>
    </source>
</evidence>
<keyword evidence="6" id="KW-0999">Mitochondrion inner membrane</keyword>
<dbReference type="PANTHER" id="PTHR45667">
    <property type="entry name" value="S-ADENOSYLMETHIONINE MITOCHONDRIAL CARRIER PROTEIN"/>
    <property type="match status" value="1"/>
</dbReference>
<keyword evidence="8 9" id="KW-0472">Membrane</keyword>
<dbReference type="InterPro" id="IPR023395">
    <property type="entry name" value="MCP_dom_sf"/>
</dbReference>
<evidence type="ECO:0000256" key="7">
    <source>
        <dbReference type="ARBA" id="ARBA00022989"/>
    </source>
</evidence>
<name>A0A9W9GXK3_9EURO</name>
<dbReference type="AlphaFoldDB" id="A0A9W9GXK3"/>
<feature type="repeat" description="Solcar" evidence="9">
    <location>
        <begin position="3"/>
        <end position="87"/>
    </location>
</feature>
<dbReference type="Proteomes" id="UP001147746">
    <property type="component" value="Unassembled WGS sequence"/>
</dbReference>
<proteinExistence type="inferred from homology"/>
<gene>
    <name evidence="11" type="ORF">N7476_008032</name>
</gene>
<evidence type="ECO:0000256" key="6">
    <source>
        <dbReference type="ARBA" id="ARBA00022792"/>
    </source>
</evidence>
<organism evidence="11 12">
    <name type="scientific">Penicillium atrosanguineum</name>
    <dbReference type="NCBI Taxonomy" id="1132637"/>
    <lineage>
        <taxon>Eukaryota</taxon>
        <taxon>Fungi</taxon>
        <taxon>Dikarya</taxon>
        <taxon>Ascomycota</taxon>
        <taxon>Pezizomycotina</taxon>
        <taxon>Eurotiomycetes</taxon>
        <taxon>Eurotiomycetidae</taxon>
        <taxon>Eurotiales</taxon>
        <taxon>Aspergillaceae</taxon>
        <taxon>Penicillium</taxon>
    </lineage>
</organism>
<dbReference type="PROSITE" id="PS50920">
    <property type="entry name" value="SOLCAR"/>
    <property type="match status" value="2"/>
</dbReference>
<feature type="repeat" description="Solcar" evidence="9">
    <location>
        <begin position="229"/>
        <end position="326"/>
    </location>
</feature>
<comment type="caution">
    <text evidence="11">The sequence shown here is derived from an EMBL/GenBank/DDBJ whole genome shotgun (WGS) entry which is preliminary data.</text>
</comment>
<protein>
    <submittedName>
        <fullName evidence="11">Mitochondrial substrate/solute carrier</fullName>
    </submittedName>
</protein>
<evidence type="ECO:0000256" key="3">
    <source>
        <dbReference type="ARBA" id="ARBA00022448"/>
    </source>
</evidence>
<comment type="similarity">
    <text evidence="2 10">Belongs to the mitochondrial carrier (TC 2.A.29) family.</text>
</comment>
<evidence type="ECO:0000256" key="9">
    <source>
        <dbReference type="PROSITE-ProRule" id="PRU00282"/>
    </source>
</evidence>
<reference evidence="11" key="2">
    <citation type="journal article" date="2023" name="IMA Fungus">
        <title>Comparative genomic study of the Penicillium genus elucidates a diverse pangenome and 15 lateral gene transfer events.</title>
        <authorList>
            <person name="Petersen C."/>
            <person name="Sorensen T."/>
            <person name="Nielsen M.R."/>
            <person name="Sondergaard T.E."/>
            <person name="Sorensen J.L."/>
            <person name="Fitzpatrick D.A."/>
            <person name="Frisvad J.C."/>
            <person name="Nielsen K.L."/>
        </authorList>
    </citation>
    <scope>NUCLEOTIDE SEQUENCE</scope>
    <source>
        <strain evidence="11">IBT 21472</strain>
    </source>
</reference>
<comment type="subcellular location">
    <subcellularLocation>
        <location evidence="1">Membrane</location>
        <topology evidence="1">Multi-pass membrane protein</topology>
    </subcellularLocation>
</comment>
<keyword evidence="7" id="KW-1133">Transmembrane helix</keyword>
<dbReference type="InterPro" id="IPR018108">
    <property type="entry name" value="MCP_transmembrane"/>
</dbReference>
<sequence length="347" mass="37985">MYNSHTDIWFAGAFAAVTVDFVVYPFDTLKTRIQSPNYDQVFKDARTGAIRRNVLFKGLYQGVWSVVFSTIPSSGAFFTTYEAVKCTLHDASTHSNSNSSNPEYYTQGSRLTIPLPFKHSLPTPIIHGIASSAGEMISCLLLTPAEVIKQNAQMINTEKGSVAPVRQVLWKFKGRPWRLWSGYTTLVGRNLPMTGLQFPLFEYLRARILAWRRERGIEKGNKVREQLVERAGVTGVSAGLAGTVASFVTTPIDVVKTRVMLSAGVEGDGDGNGNGRGKGKGALAVGREIYRKDGVRGLFKGGAIRAGWTAVAVSLYLSMYESGRFFLEERRKGIEGVDGAKEGDAVL</sequence>
<keyword evidence="4 9" id="KW-0812">Transmembrane</keyword>